<keyword evidence="2" id="KW-1185">Reference proteome</keyword>
<reference evidence="1" key="1">
    <citation type="submission" date="2022-07" db="EMBL/GenBank/DDBJ databases">
        <title>Taxonomy of Novel Oxalotrophic and Methylotrophic Bacteria.</title>
        <authorList>
            <person name="Sahin N."/>
            <person name="Tani A."/>
        </authorList>
    </citation>
    <scope>NUCLEOTIDE SEQUENCE</scope>
    <source>
        <strain evidence="1">Y10</strain>
    </source>
</reference>
<gene>
    <name evidence="1" type="ORF">Y10_10860</name>
</gene>
<comment type="caution">
    <text evidence="1">The sequence shown here is derived from an EMBL/GenBank/DDBJ whole genome shotgun (WGS) entry which is preliminary data.</text>
</comment>
<evidence type="ECO:0000313" key="2">
    <source>
        <dbReference type="Proteomes" id="UP001143543"/>
    </source>
</evidence>
<sequence>MLMNKNIYILHRNDFGIAFMWKKPKKVTSEKIQLIFRDIGFYLTYNEFKEFKQCVADTRDSIADCGFGCYGDCRSLLLRTPLKQLDVAISFEELEEIEDLIHGALFRIQLELYLEEVAKN</sequence>
<organism evidence="1 2">
    <name type="scientific">Neptunitalea lumnitzerae</name>
    <dbReference type="NCBI Taxonomy" id="2965509"/>
    <lineage>
        <taxon>Bacteria</taxon>
        <taxon>Pseudomonadati</taxon>
        <taxon>Bacteroidota</taxon>
        <taxon>Flavobacteriia</taxon>
        <taxon>Flavobacteriales</taxon>
        <taxon>Flavobacteriaceae</taxon>
        <taxon>Neptunitalea</taxon>
    </lineage>
</organism>
<dbReference type="EMBL" id="BRVO01000001">
    <property type="protein sequence ID" value="GLB48718.1"/>
    <property type="molecule type" value="Genomic_DNA"/>
</dbReference>
<dbReference type="Proteomes" id="UP001143543">
    <property type="component" value="Unassembled WGS sequence"/>
</dbReference>
<name>A0ABQ5MH47_9FLAO</name>
<proteinExistence type="predicted"/>
<accession>A0ABQ5MH47</accession>
<protein>
    <submittedName>
        <fullName evidence="1">Uncharacterized protein</fullName>
    </submittedName>
</protein>
<evidence type="ECO:0000313" key="1">
    <source>
        <dbReference type="EMBL" id="GLB48718.1"/>
    </source>
</evidence>